<dbReference type="GO" id="GO:0016301">
    <property type="term" value="F:kinase activity"/>
    <property type="evidence" value="ECO:0007669"/>
    <property type="project" value="UniProtKB-KW"/>
</dbReference>
<keyword evidence="2 4" id="KW-0418">Kinase</keyword>
<sequence length="99" mass="10971">MRGVNYFTPNEIECRLYTGVEIRSTDDTLRALNVLQSKGILDPLITLGEKRIEYFNGTEHAYKEARKVAAVGTAAAGDTFSGTLAEMIIAGKSWMKPWT</sequence>
<keyword evidence="5" id="KW-1185">Reference proteome</keyword>
<evidence type="ECO:0000256" key="2">
    <source>
        <dbReference type="ARBA" id="ARBA00022777"/>
    </source>
</evidence>
<dbReference type="Pfam" id="PF00294">
    <property type="entry name" value="PfkB"/>
    <property type="match status" value="1"/>
</dbReference>
<gene>
    <name evidence="4" type="ORF">ACFQ4B_11630</name>
</gene>
<organism evidence="4 5">
    <name type="scientific">Paenibacillus vulneris</name>
    <dbReference type="NCBI Taxonomy" id="1133364"/>
    <lineage>
        <taxon>Bacteria</taxon>
        <taxon>Bacillati</taxon>
        <taxon>Bacillota</taxon>
        <taxon>Bacilli</taxon>
        <taxon>Bacillales</taxon>
        <taxon>Paenibacillaceae</taxon>
        <taxon>Paenibacillus</taxon>
    </lineage>
</organism>
<proteinExistence type="predicted"/>
<evidence type="ECO:0000256" key="1">
    <source>
        <dbReference type="ARBA" id="ARBA00022679"/>
    </source>
</evidence>
<dbReference type="SUPFAM" id="SSF53613">
    <property type="entry name" value="Ribokinase-like"/>
    <property type="match status" value="1"/>
</dbReference>
<dbReference type="InterPro" id="IPR029056">
    <property type="entry name" value="Ribokinase-like"/>
</dbReference>
<protein>
    <submittedName>
        <fullName evidence="4">PfkB family carbohydrate kinase</fullName>
    </submittedName>
</protein>
<dbReference type="Gene3D" id="3.40.1190.20">
    <property type="match status" value="1"/>
</dbReference>
<name>A0ABW3UJC1_9BACL</name>
<dbReference type="Proteomes" id="UP001597180">
    <property type="component" value="Unassembled WGS sequence"/>
</dbReference>
<dbReference type="RefSeq" id="WP_345587334.1">
    <property type="nucleotide sequence ID" value="NZ_BAABJG010000006.1"/>
</dbReference>
<evidence type="ECO:0000313" key="4">
    <source>
        <dbReference type="EMBL" id="MFD1220775.1"/>
    </source>
</evidence>
<evidence type="ECO:0000259" key="3">
    <source>
        <dbReference type="Pfam" id="PF00294"/>
    </source>
</evidence>
<comment type="caution">
    <text evidence="4">The sequence shown here is derived from an EMBL/GenBank/DDBJ whole genome shotgun (WGS) entry which is preliminary data.</text>
</comment>
<reference evidence="5" key="1">
    <citation type="journal article" date="2019" name="Int. J. Syst. Evol. Microbiol.">
        <title>The Global Catalogue of Microorganisms (GCM) 10K type strain sequencing project: providing services to taxonomists for standard genome sequencing and annotation.</title>
        <authorList>
            <consortium name="The Broad Institute Genomics Platform"/>
            <consortium name="The Broad Institute Genome Sequencing Center for Infectious Disease"/>
            <person name="Wu L."/>
            <person name="Ma J."/>
        </authorList>
    </citation>
    <scope>NUCLEOTIDE SEQUENCE [LARGE SCALE GENOMIC DNA]</scope>
    <source>
        <strain evidence="5">CCUG 53270</strain>
    </source>
</reference>
<dbReference type="InterPro" id="IPR011611">
    <property type="entry name" value="PfkB_dom"/>
</dbReference>
<feature type="domain" description="Carbohydrate kinase PfkB" evidence="3">
    <location>
        <begin position="3"/>
        <end position="94"/>
    </location>
</feature>
<dbReference type="PANTHER" id="PTHR10584">
    <property type="entry name" value="SUGAR KINASE"/>
    <property type="match status" value="1"/>
</dbReference>
<dbReference type="EMBL" id="JBHTLU010000013">
    <property type="protein sequence ID" value="MFD1220775.1"/>
    <property type="molecule type" value="Genomic_DNA"/>
</dbReference>
<accession>A0ABW3UJC1</accession>
<evidence type="ECO:0000313" key="5">
    <source>
        <dbReference type="Proteomes" id="UP001597180"/>
    </source>
</evidence>
<keyword evidence="1" id="KW-0808">Transferase</keyword>
<dbReference type="PANTHER" id="PTHR10584:SF166">
    <property type="entry name" value="RIBOKINASE"/>
    <property type="match status" value="1"/>
</dbReference>